<evidence type="ECO:0008006" key="3">
    <source>
        <dbReference type="Google" id="ProtNLM"/>
    </source>
</evidence>
<evidence type="ECO:0000313" key="2">
    <source>
        <dbReference type="Proteomes" id="UP000254209"/>
    </source>
</evidence>
<reference evidence="1 2" key="1">
    <citation type="submission" date="2018-06" db="EMBL/GenBank/DDBJ databases">
        <authorList>
            <consortium name="Pathogen Informatics"/>
            <person name="Doyle S."/>
        </authorList>
    </citation>
    <scope>NUCLEOTIDE SEQUENCE [LARGE SCALE GENOMIC DNA]</scope>
    <source>
        <strain evidence="1 2">NCTC10283</strain>
    </source>
</reference>
<dbReference type="EMBL" id="UFSO01000003">
    <property type="protein sequence ID" value="SSY80623.1"/>
    <property type="molecule type" value="Genomic_DNA"/>
</dbReference>
<gene>
    <name evidence="1" type="ORF">NCTC10283_02183</name>
</gene>
<dbReference type="SUPFAM" id="SSF53335">
    <property type="entry name" value="S-adenosyl-L-methionine-dependent methyltransferases"/>
    <property type="match status" value="1"/>
</dbReference>
<accession>A0A376BUY4</accession>
<dbReference type="RefSeq" id="WP_034291422.1">
    <property type="nucleotide sequence ID" value="NZ_CP091519.2"/>
</dbReference>
<evidence type="ECO:0000313" key="1">
    <source>
        <dbReference type="EMBL" id="SSY80623.1"/>
    </source>
</evidence>
<organism evidence="1 2">
    <name type="scientific">Alysiella crassa</name>
    <dbReference type="NCBI Taxonomy" id="153491"/>
    <lineage>
        <taxon>Bacteria</taxon>
        <taxon>Pseudomonadati</taxon>
        <taxon>Pseudomonadota</taxon>
        <taxon>Betaproteobacteria</taxon>
        <taxon>Neisseriales</taxon>
        <taxon>Neisseriaceae</taxon>
        <taxon>Alysiella</taxon>
    </lineage>
</organism>
<dbReference type="InterPro" id="IPR029063">
    <property type="entry name" value="SAM-dependent_MTases_sf"/>
</dbReference>
<dbReference type="Proteomes" id="UP000254209">
    <property type="component" value="Unassembled WGS sequence"/>
</dbReference>
<sequence>MSKTYHQAPLPFTGQKRNFLKAFKQVLNEQISGDGDGWTIIDVFGGSGLLAHTAKRCKPAARVIYNDFDGYATRLQHIDDTNRLRQVIFNLLQDCPRKTKLTPALKAVVQATLQTFGGYVDVASVASWILFSGQQARTLDDLMQHNFYNRVRLSGYPSADGYLDGLEIVSQSYVDLLPQFINQDKVLLLLDPPYVCTAQGAYYNDVYFGMVEFLKLMSMVRPPFVFFSSTRSEFLDYLDLVIGYKLDGWERFAGYHKVSLMAGLNYSARYEDNMVYKF</sequence>
<keyword evidence="2" id="KW-1185">Reference proteome</keyword>
<protein>
    <recommendedName>
        <fullName evidence="3">Site-specific DNA methylase</fullName>
    </recommendedName>
</protein>
<name>A0A376BUY4_9NEIS</name>
<dbReference type="REBASE" id="378043">
    <property type="entry name" value="M.Acr10283ORF2183P"/>
</dbReference>
<proteinExistence type="predicted"/>
<dbReference type="OrthoDB" id="5671374at2"/>
<dbReference type="AlphaFoldDB" id="A0A376BUY4"/>